<gene>
    <name evidence="16" type="primary">Cap</name>
</gene>
<evidence type="ECO:0000256" key="15">
    <source>
        <dbReference type="ARBA" id="ARBA00046863"/>
    </source>
</evidence>
<evidence type="ECO:0000256" key="1">
    <source>
        <dbReference type="ARBA" id="ARBA00004147"/>
    </source>
</evidence>
<dbReference type="Proteomes" id="UP000117300">
    <property type="component" value="Segment"/>
</dbReference>
<dbReference type="EMBL" id="AB937980">
    <property type="protein sequence ID" value="BAP81868.1"/>
    <property type="molecule type" value="Genomic_DNA"/>
</dbReference>
<dbReference type="GO" id="GO:0019062">
    <property type="term" value="P:virion attachment to host cell"/>
    <property type="evidence" value="ECO:0007669"/>
    <property type="project" value="UniProtKB-KW"/>
</dbReference>
<comment type="subunit">
    <text evidence="15">Homomultimer. Assembles in the nucleus, presumably in an immature form, then migrates to the cytoplasm once assembled as mature virion. Interacts with Rep; this interaction relocates Rep into the nucleus.</text>
</comment>
<keyword evidence="8" id="KW-0945">Host-virus interaction</keyword>
<keyword evidence="11" id="KW-0946">Virion</keyword>
<evidence type="ECO:0000256" key="5">
    <source>
        <dbReference type="ARBA" id="ARBA00022524"/>
    </source>
</evidence>
<dbReference type="InterPro" id="IPR038652">
    <property type="entry name" value="Circovirus_capsid_sf"/>
</dbReference>
<evidence type="ECO:0000256" key="13">
    <source>
        <dbReference type="ARBA" id="ARBA00023125"/>
    </source>
</evidence>
<dbReference type="GO" id="GO:0003677">
    <property type="term" value="F:DNA binding"/>
    <property type="evidence" value="ECO:0007669"/>
    <property type="project" value="UniProtKB-KW"/>
</dbReference>
<keyword evidence="13" id="KW-0238">DNA-binding</keyword>
<evidence type="ECO:0000256" key="4">
    <source>
        <dbReference type="ARBA" id="ARBA00022431"/>
    </source>
</evidence>
<reference evidence="17" key="1">
    <citation type="journal article" date="2015" name="J. Gen. Virol.">
        <title>Metagenomic Analysis of Shrew Enteric Virome Reveals Novel Viruses Related to Human Stool-Associated Viruses.</title>
        <authorList>
            <person name="Sasaki M."/>
            <person name="Orba Y."/>
            <person name="Ueno K."/>
            <person name="Ishii A."/>
            <person name="Moonga L."/>
            <person name="Hang'ombe B.M."/>
            <person name="Mweene A.S."/>
            <person name="Ito K."/>
            <person name="Sawa H."/>
        </authorList>
    </citation>
    <scope>NUCLEOTIDE SEQUENCE [LARGE SCALE GENOMIC DNA]</scope>
</reference>
<keyword evidence="4" id="KW-1140">T=1 icosahedral capsid protein</keyword>
<keyword evidence="14" id="KW-1160">Virus entry into host cell</keyword>
<keyword evidence="12" id="KW-1164">Virus endocytosis by host</keyword>
<keyword evidence="7" id="KW-1048">Host nucleus</keyword>
<sequence length="220" mass="25317">MAFRRRVIRRRAPPRRRRATIRRRRLRKKTFRRKTGNFTLKVRKTAVLAIDSDKGYSYNVAPTLNDYEEAKPYIPYFESYRIWNCSVKITPLFNVASPGEAVPRYYSAPWHRAGPAALSTNSILSLDRAKSHNGTSGSFRRYTPCILTDTSVAGTPGQKLGKMDWRPKIALQVSSTAIPHYCALYHWSIDQLQGSQITQRQYEIEIMSTITFYTQKSFAG</sequence>
<dbReference type="GO" id="GO:0039615">
    <property type="term" value="C:T=1 icosahedral viral capsid"/>
    <property type="evidence" value="ECO:0007669"/>
    <property type="project" value="UniProtKB-KW"/>
</dbReference>
<keyword evidence="10" id="KW-1161">Viral attachment to host cell</keyword>
<dbReference type="GO" id="GO:0042025">
    <property type="term" value="C:host cell nucleus"/>
    <property type="evidence" value="ECO:0007669"/>
    <property type="project" value="UniProtKB-SubCell"/>
</dbReference>
<keyword evidence="6" id="KW-0167">Capsid protein</keyword>
<evidence type="ECO:0000256" key="10">
    <source>
        <dbReference type="ARBA" id="ARBA00022804"/>
    </source>
</evidence>
<evidence type="ECO:0000256" key="6">
    <source>
        <dbReference type="ARBA" id="ARBA00022561"/>
    </source>
</evidence>
<evidence type="ECO:0000256" key="8">
    <source>
        <dbReference type="ARBA" id="ARBA00022581"/>
    </source>
</evidence>
<proteinExistence type="inferred from homology"/>
<comment type="similarity">
    <text evidence="3">Belongs to the circoviridae capsid protein family.</text>
</comment>
<evidence type="ECO:0000256" key="7">
    <source>
        <dbReference type="ARBA" id="ARBA00022562"/>
    </source>
</evidence>
<evidence type="ECO:0000256" key="9">
    <source>
        <dbReference type="ARBA" id="ARBA00022595"/>
    </source>
</evidence>
<evidence type="ECO:0000256" key="3">
    <source>
        <dbReference type="ARBA" id="ARBA00010301"/>
    </source>
</evidence>
<name>A0A097ZPF3_9CIRC</name>
<dbReference type="GO" id="GO:0075732">
    <property type="term" value="P:viral penetration into host nucleus"/>
    <property type="evidence" value="ECO:0007669"/>
    <property type="project" value="UniProtKB-KW"/>
</dbReference>
<evidence type="ECO:0000256" key="12">
    <source>
        <dbReference type="ARBA" id="ARBA00022890"/>
    </source>
</evidence>
<evidence type="ECO:0000313" key="16">
    <source>
        <dbReference type="EMBL" id="BAP81868.1"/>
    </source>
</evidence>
<evidence type="ECO:0000313" key="17">
    <source>
        <dbReference type="Proteomes" id="UP000117300"/>
    </source>
</evidence>
<dbReference type="InterPro" id="IPR003383">
    <property type="entry name" value="Circovirus_capsid"/>
</dbReference>
<protein>
    <submittedName>
        <fullName evidence="16">Capsid protein</fullName>
    </submittedName>
</protein>
<dbReference type="GO" id="GO:0043657">
    <property type="term" value="C:host cell"/>
    <property type="evidence" value="ECO:0007669"/>
    <property type="project" value="GOC"/>
</dbReference>
<keyword evidence="9" id="KW-1162">Viral penetration into host cytoplasm</keyword>
<organism evidence="16 17">
    <name type="scientific">Cyclovirus ZM32</name>
    <dbReference type="NCBI Taxonomy" id="1506566"/>
    <lineage>
        <taxon>Viruses</taxon>
        <taxon>Monodnaviria</taxon>
        <taxon>Shotokuvirae</taxon>
        <taxon>Cressdnaviricota</taxon>
        <taxon>Arfiviricetes</taxon>
        <taxon>Cirlivirales</taxon>
        <taxon>Circoviridae</taxon>
        <taxon>Cyclovirus</taxon>
        <taxon>Cyclovirus nhanloai</taxon>
    </lineage>
</organism>
<accession>A0A097ZPF3</accession>
<keyword evidence="5" id="KW-1163">Viral penetration into host nucleus</keyword>
<dbReference type="GO" id="GO:0019069">
    <property type="term" value="P:viral capsid assembly"/>
    <property type="evidence" value="ECO:0007669"/>
    <property type="project" value="InterPro"/>
</dbReference>
<dbReference type="Pfam" id="PF02443">
    <property type="entry name" value="Circo_capsid"/>
    <property type="match status" value="1"/>
</dbReference>
<evidence type="ECO:0000256" key="14">
    <source>
        <dbReference type="ARBA" id="ARBA00023296"/>
    </source>
</evidence>
<comment type="subcellular location">
    <subcellularLocation>
        <location evidence="1">Host nucleus</location>
    </subcellularLocation>
    <subcellularLocation>
        <location evidence="2">Virion</location>
    </subcellularLocation>
</comment>
<evidence type="ECO:0000256" key="2">
    <source>
        <dbReference type="ARBA" id="ARBA00004328"/>
    </source>
</evidence>
<dbReference type="GO" id="GO:0075509">
    <property type="term" value="P:endocytosis involved in viral entry into host cell"/>
    <property type="evidence" value="ECO:0007669"/>
    <property type="project" value="UniProtKB-KW"/>
</dbReference>
<dbReference type="Gene3D" id="2.60.120.950">
    <property type="entry name" value="Circovirus capsid protein"/>
    <property type="match status" value="1"/>
</dbReference>
<evidence type="ECO:0000256" key="11">
    <source>
        <dbReference type="ARBA" id="ARBA00022844"/>
    </source>
</evidence>